<protein>
    <submittedName>
        <fullName evidence="1">Uncharacterized protein</fullName>
    </submittedName>
</protein>
<reference evidence="1 2" key="1">
    <citation type="journal article" date="2018" name="Sci. Rep.">
        <title>Comparative analysis of the Pocillopora damicornis genome highlights role of immune system in coral evolution.</title>
        <authorList>
            <person name="Cunning R."/>
            <person name="Bay R.A."/>
            <person name="Gillette P."/>
            <person name="Baker A.C."/>
            <person name="Traylor-Knowles N."/>
        </authorList>
    </citation>
    <scope>NUCLEOTIDE SEQUENCE [LARGE SCALE GENOMIC DNA]</scope>
    <source>
        <strain evidence="1">RSMAS</strain>
        <tissue evidence="1">Whole animal</tissue>
    </source>
</reference>
<evidence type="ECO:0000313" key="1">
    <source>
        <dbReference type="EMBL" id="RMX37645.1"/>
    </source>
</evidence>
<comment type="caution">
    <text evidence="1">The sequence shown here is derived from an EMBL/GenBank/DDBJ whole genome shotgun (WGS) entry which is preliminary data.</text>
</comment>
<dbReference type="PANTHER" id="PTHR39948:SF1">
    <property type="entry name" value="GEO11419P1"/>
    <property type="match status" value="1"/>
</dbReference>
<accession>A0A3M6T896</accession>
<organism evidence="1 2">
    <name type="scientific">Pocillopora damicornis</name>
    <name type="common">Cauliflower coral</name>
    <name type="synonym">Millepora damicornis</name>
    <dbReference type="NCBI Taxonomy" id="46731"/>
    <lineage>
        <taxon>Eukaryota</taxon>
        <taxon>Metazoa</taxon>
        <taxon>Cnidaria</taxon>
        <taxon>Anthozoa</taxon>
        <taxon>Hexacorallia</taxon>
        <taxon>Scleractinia</taxon>
        <taxon>Astrocoeniina</taxon>
        <taxon>Pocilloporidae</taxon>
        <taxon>Pocillopora</taxon>
    </lineage>
</organism>
<dbReference type="AlphaFoldDB" id="A0A3M6T896"/>
<sequence>MNVLWAIIWFLVLWFLAWPVGFFCAGWYVCLSPIEACVDAIKAVTELLMKGVMLPLEVAKHMGDCGSGLSEKLQKLQNHAACILMCANYNSDIDELFWVLGWRKLKYQRFESAAVMMHKSLHGMTPEYLSSTFVFRNDITSYR</sequence>
<proteinExistence type="predicted"/>
<dbReference type="Proteomes" id="UP000275408">
    <property type="component" value="Unassembled WGS sequence"/>
</dbReference>
<gene>
    <name evidence="1" type="ORF">pdam_00004317</name>
</gene>
<name>A0A3M6T896_POCDA</name>
<evidence type="ECO:0000313" key="2">
    <source>
        <dbReference type="Proteomes" id="UP000275408"/>
    </source>
</evidence>
<keyword evidence="2" id="KW-1185">Reference proteome</keyword>
<dbReference type="EMBL" id="RCHS01004089">
    <property type="protein sequence ID" value="RMX37645.1"/>
    <property type="molecule type" value="Genomic_DNA"/>
</dbReference>
<dbReference type="PANTHER" id="PTHR39948">
    <property type="entry name" value="GEO11419P1"/>
    <property type="match status" value="1"/>
</dbReference>